<accession>A0A1W2BXP4</accession>
<evidence type="ECO:0000256" key="1">
    <source>
        <dbReference type="SAM" id="SignalP"/>
    </source>
</evidence>
<feature type="signal peptide" evidence="1">
    <location>
        <begin position="1"/>
        <end position="24"/>
    </location>
</feature>
<dbReference type="EMBL" id="FWXR01000008">
    <property type="protein sequence ID" value="SMC77747.1"/>
    <property type="molecule type" value="Genomic_DNA"/>
</dbReference>
<dbReference type="InterPro" id="IPR007332">
    <property type="entry name" value="DUF411"/>
</dbReference>
<dbReference type="RefSeq" id="WP_084409995.1">
    <property type="nucleotide sequence ID" value="NZ_FWXR01000008.1"/>
</dbReference>
<dbReference type="AlphaFoldDB" id="A0A1W2BXP4"/>
<protein>
    <submittedName>
        <fullName evidence="2">Uncharacterized conserved protein</fullName>
    </submittedName>
</protein>
<dbReference type="SUPFAM" id="SSF52833">
    <property type="entry name" value="Thioredoxin-like"/>
    <property type="match status" value="1"/>
</dbReference>
<keyword evidence="1" id="KW-0732">Signal</keyword>
<keyword evidence="3" id="KW-1185">Reference proteome</keyword>
<dbReference type="STRING" id="937218.SAMN06297251_1087"/>
<reference evidence="2 3" key="1">
    <citation type="submission" date="2017-04" db="EMBL/GenBank/DDBJ databases">
        <authorList>
            <person name="Afonso C.L."/>
            <person name="Miller P.J."/>
            <person name="Scott M.A."/>
            <person name="Spackman E."/>
            <person name="Goraichik I."/>
            <person name="Dimitrov K.M."/>
            <person name="Suarez D.L."/>
            <person name="Swayne D.E."/>
        </authorList>
    </citation>
    <scope>NUCLEOTIDE SEQUENCE [LARGE SCALE GENOMIC DNA]</scope>
    <source>
        <strain evidence="2 3">CGMCC 1.10972</strain>
    </source>
</reference>
<dbReference type="Pfam" id="PF04214">
    <property type="entry name" value="DUF411"/>
    <property type="match status" value="1"/>
</dbReference>
<gene>
    <name evidence="2" type="ORF">SAMN06297251_1087</name>
</gene>
<evidence type="ECO:0000313" key="3">
    <source>
        <dbReference type="Proteomes" id="UP000192656"/>
    </source>
</evidence>
<dbReference type="InterPro" id="IPR036249">
    <property type="entry name" value="Thioredoxin-like_sf"/>
</dbReference>
<proteinExistence type="predicted"/>
<name>A0A1W2BXP4_9HYPH</name>
<feature type="chain" id="PRO_5012099686" evidence="1">
    <location>
        <begin position="25"/>
        <end position="156"/>
    </location>
</feature>
<dbReference type="Proteomes" id="UP000192656">
    <property type="component" value="Unassembled WGS sequence"/>
</dbReference>
<evidence type="ECO:0000313" key="2">
    <source>
        <dbReference type="EMBL" id="SMC77747.1"/>
    </source>
</evidence>
<sequence>MHGYGKSGLAAIAGLLMTSSLASAAAESVEVFSTSGCGCCIGWIKHLEGAGFEVTNENLPMADLYAKKMNAGLKQGQTSCHTGFVDGYIIEGHVPAKEVRRLLAERPDAIGLTVPDMPAGSPGMGESDEPYDVLIVREDGTADIYATYPKKETSAQ</sequence>
<organism evidence="2 3">
    <name type="scientific">Fulvimarina manganoxydans</name>
    <dbReference type="NCBI Taxonomy" id="937218"/>
    <lineage>
        <taxon>Bacteria</taxon>
        <taxon>Pseudomonadati</taxon>
        <taxon>Pseudomonadota</taxon>
        <taxon>Alphaproteobacteria</taxon>
        <taxon>Hyphomicrobiales</taxon>
        <taxon>Aurantimonadaceae</taxon>
        <taxon>Fulvimarina</taxon>
    </lineage>
</organism>